<accession>A0A6A3I609</accession>
<sequence length="62" mass="7303">MRASLKVLMTYQRRKEEEYKVKVKMPGTLRKVDYSEEMNVVLGMATRWVAASIKTQFDICDE</sequence>
<dbReference type="EMBL" id="QXFV01003585">
    <property type="protein sequence ID" value="KAE8975493.1"/>
    <property type="molecule type" value="Genomic_DNA"/>
</dbReference>
<dbReference type="AlphaFoldDB" id="A0A6A3I609"/>
<name>A0A6A3I609_9STRA</name>
<evidence type="ECO:0000313" key="1">
    <source>
        <dbReference type="EMBL" id="KAE8975493.1"/>
    </source>
</evidence>
<dbReference type="Proteomes" id="UP000429607">
    <property type="component" value="Unassembled WGS sequence"/>
</dbReference>
<reference evidence="1 2" key="1">
    <citation type="submission" date="2018-09" db="EMBL/GenBank/DDBJ databases">
        <title>Genomic investigation of the strawberry pathogen Phytophthora fragariae indicates pathogenicity is determined by transcriptional variation in three key races.</title>
        <authorList>
            <person name="Adams T.M."/>
            <person name="Armitage A.D."/>
            <person name="Sobczyk M.K."/>
            <person name="Bates H.J."/>
            <person name="Dunwell J.M."/>
            <person name="Nellist C.F."/>
            <person name="Harrison R.J."/>
        </authorList>
    </citation>
    <scope>NUCLEOTIDE SEQUENCE [LARGE SCALE GENOMIC DNA]</scope>
    <source>
        <strain evidence="1 2">SCRP249</strain>
    </source>
</reference>
<evidence type="ECO:0000313" key="2">
    <source>
        <dbReference type="Proteomes" id="UP000429607"/>
    </source>
</evidence>
<comment type="caution">
    <text evidence="1">The sequence shown here is derived from an EMBL/GenBank/DDBJ whole genome shotgun (WGS) entry which is preliminary data.</text>
</comment>
<feature type="non-terminal residue" evidence="1">
    <location>
        <position position="62"/>
    </location>
</feature>
<gene>
    <name evidence="1" type="ORF">PR001_g25684</name>
</gene>
<organism evidence="1 2">
    <name type="scientific">Phytophthora rubi</name>
    <dbReference type="NCBI Taxonomy" id="129364"/>
    <lineage>
        <taxon>Eukaryota</taxon>
        <taxon>Sar</taxon>
        <taxon>Stramenopiles</taxon>
        <taxon>Oomycota</taxon>
        <taxon>Peronosporomycetes</taxon>
        <taxon>Peronosporales</taxon>
        <taxon>Peronosporaceae</taxon>
        <taxon>Phytophthora</taxon>
    </lineage>
</organism>
<protein>
    <submittedName>
        <fullName evidence="1">Uncharacterized protein</fullName>
    </submittedName>
</protein>
<proteinExistence type="predicted"/>